<name>A0A0R2QBM2_9ACTN</name>
<keyword evidence="3" id="KW-0285">Flavoprotein</keyword>
<dbReference type="Pfam" id="PF00732">
    <property type="entry name" value="GMC_oxred_N"/>
    <property type="match status" value="1"/>
</dbReference>
<comment type="cofactor">
    <cofactor evidence="1 5">
        <name>FAD</name>
        <dbReference type="ChEBI" id="CHEBI:57692"/>
    </cofactor>
</comment>
<feature type="binding site" evidence="5">
    <location>
        <position position="426"/>
    </location>
    <ligand>
        <name>substrate</name>
    </ligand>
</feature>
<dbReference type="InterPro" id="IPR000172">
    <property type="entry name" value="GMC_OxRdtase_N"/>
</dbReference>
<evidence type="ECO:0008006" key="10">
    <source>
        <dbReference type="Google" id="ProtNLM"/>
    </source>
</evidence>
<dbReference type="PIRSF" id="PIRSF000137">
    <property type="entry name" value="Alcohol_oxidase"/>
    <property type="match status" value="1"/>
</dbReference>
<dbReference type="InterPro" id="IPR036188">
    <property type="entry name" value="FAD/NAD-bd_sf"/>
</dbReference>
<feature type="binding site" evidence="5">
    <location>
        <position position="219"/>
    </location>
    <ligand>
        <name>FAD</name>
        <dbReference type="ChEBI" id="CHEBI:57692"/>
    </ligand>
</feature>
<sequence length="495" mass="52909">MAILRRNEHQTKRPRVVVVGAGSAGAVIAARLSQNQDVDVLLLESGPDVAAALEADGIQSTNFVEALEVENRNLRIPVRRTASQGLSDYVRGVGTGGSSSVNAMVGMWGMASDYDRWERDLGCDGWSWRDVAPVFANLPIPLFTTLLGEWGNVDRALVDAATDLGFERRDDLSTASLAGHGIGAVALTCNGGRRASVNDIYLEPARSRFNLEIRGSSAVDRLNMNGNDVVGVHLANGSDIDANAVVVCAGAISTPQILLRTKIQRSGIGHGVKDHPAVAFTLALKEPSEARYAISTLLRTTSTRTGKHNDNSQTEQGNIHLLPLNHTTAHDKMHGAMFAAVMRVYSTGSITLAGLHDNQPDGGRNSAKIDLNLLGDERDMDTMTEATLMLATMVEGRSFAGITNSVSNELTTDDMQGWLLNNVGSYSHIGCSSKMGALSNEDAVVDTAGKVIGYSHVWVCDASIFPDLPSGNTHLPVVMMAERISQRISESLLPN</sequence>
<dbReference type="AlphaFoldDB" id="A0A0R2QBM2"/>
<evidence type="ECO:0000256" key="4">
    <source>
        <dbReference type="ARBA" id="ARBA00022827"/>
    </source>
</evidence>
<dbReference type="Gene3D" id="3.30.410.40">
    <property type="match status" value="1"/>
</dbReference>
<keyword evidence="4 5" id="KW-0274">FAD</keyword>
<evidence type="ECO:0000256" key="2">
    <source>
        <dbReference type="ARBA" id="ARBA00010790"/>
    </source>
</evidence>
<dbReference type="GO" id="GO:0016614">
    <property type="term" value="F:oxidoreductase activity, acting on CH-OH group of donors"/>
    <property type="evidence" value="ECO:0007669"/>
    <property type="project" value="InterPro"/>
</dbReference>
<evidence type="ECO:0000256" key="5">
    <source>
        <dbReference type="PIRSR" id="PIRSR000137-2"/>
    </source>
</evidence>
<reference evidence="8 9" key="1">
    <citation type="submission" date="2015-10" db="EMBL/GenBank/DDBJ databases">
        <title>Metagenome-Assembled Genomes uncover a global brackish microbiome.</title>
        <authorList>
            <person name="Hugerth L.W."/>
            <person name="Larsson J."/>
            <person name="Alneberg J."/>
            <person name="Lindh M.V."/>
            <person name="Legrand C."/>
            <person name="Pinhassi J."/>
            <person name="Andersson A.F."/>
        </authorList>
    </citation>
    <scope>NUCLEOTIDE SEQUENCE [LARGE SCALE GENOMIC DNA]</scope>
    <source>
        <strain evidence="8">BACL6 MAG-120924-bin43</strain>
    </source>
</reference>
<feature type="domain" description="Glucose-methanol-choline oxidoreductase C-terminal" evidence="7">
    <location>
        <begin position="345"/>
        <end position="481"/>
    </location>
</feature>
<proteinExistence type="inferred from homology"/>
<dbReference type="InterPro" id="IPR007867">
    <property type="entry name" value="GMC_OxRtase_C"/>
</dbReference>
<evidence type="ECO:0000259" key="6">
    <source>
        <dbReference type="Pfam" id="PF00732"/>
    </source>
</evidence>
<dbReference type="Proteomes" id="UP000051017">
    <property type="component" value="Unassembled WGS sequence"/>
</dbReference>
<evidence type="ECO:0000256" key="3">
    <source>
        <dbReference type="ARBA" id="ARBA00022630"/>
    </source>
</evidence>
<dbReference type="InterPro" id="IPR012132">
    <property type="entry name" value="GMC_OxRdtase"/>
</dbReference>
<evidence type="ECO:0000256" key="1">
    <source>
        <dbReference type="ARBA" id="ARBA00001974"/>
    </source>
</evidence>
<organism evidence="8 9">
    <name type="scientific">Acidimicrobiia bacterium BACL6 MAG-120924-bin43</name>
    <dbReference type="NCBI Taxonomy" id="1655583"/>
    <lineage>
        <taxon>Bacteria</taxon>
        <taxon>Bacillati</taxon>
        <taxon>Actinomycetota</taxon>
        <taxon>Acidimicrobiia</taxon>
        <taxon>acIV cluster</taxon>
    </lineage>
</organism>
<evidence type="ECO:0000313" key="9">
    <source>
        <dbReference type="Proteomes" id="UP000051017"/>
    </source>
</evidence>
<comment type="similarity">
    <text evidence="2">Belongs to the GMC oxidoreductase family.</text>
</comment>
<dbReference type="PANTHER" id="PTHR11552">
    <property type="entry name" value="GLUCOSE-METHANOL-CHOLINE GMC OXIDOREDUCTASE"/>
    <property type="match status" value="1"/>
</dbReference>
<dbReference type="GO" id="GO:0050660">
    <property type="term" value="F:flavin adenine dinucleotide binding"/>
    <property type="evidence" value="ECO:0007669"/>
    <property type="project" value="InterPro"/>
</dbReference>
<protein>
    <recommendedName>
        <fullName evidence="10">Glucose-methanol-choline oxidoreductase N-terminal domain-containing protein</fullName>
    </recommendedName>
</protein>
<evidence type="ECO:0000259" key="7">
    <source>
        <dbReference type="Pfam" id="PF05199"/>
    </source>
</evidence>
<comment type="caution">
    <text evidence="8">The sequence shown here is derived from an EMBL/GenBank/DDBJ whole genome shotgun (WGS) entry which is preliminary data.</text>
</comment>
<dbReference type="SUPFAM" id="SSF51905">
    <property type="entry name" value="FAD/NAD(P)-binding domain"/>
    <property type="match status" value="1"/>
</dbReference>
<dbReference type="Gene3D" id="3.50.50.60">
    <property type="entry name" value="FAD/NAD(P)-binding domain"/>
    <property type="match status" value="1"/>
</dbReference>
<gene>
    <name evidence="8" type="ORF">ABR75_07120</name>
</gene>
<accession>A0A0R2QBM2</accession>
<feature type="domain" description="Glucose-methanol-choline oxidoreductase N-terminal" evidence="6">
    <location>
        <begin position="17"/>
        <end position="277"/>
    </location>
</feature>
<dbReference type="PANTHER" id="PTHR11552:SF147">
    <property type="entry name" value="CHOLINE DEHYDROGENASE, MITOCHONDRIAL"/>
    <property type="match status" value="1"/>
</dbReference>
<dbReference type="Pfam" id="PF05199">
    <property type="entry name" value="GMC_oxred_C"/>
    <property type="match status" value="1"/>
</dbReference>
<feature type="binding site" evidence="5">
    <location>
        <begin position="102"/>
        <end position="105"/>
    </location>
    <ligand>
        <name>FAD</name>
        <dbReference type="ChEBI" id="CHEBI:57692"/>
    </ligand>
</feature>
<evidence type="ECO:0000313" key="8">
    <source>
        <dbReference type="EMBL" id="KRO47726.1"/>
    </source>
</evidence>
<dbReference type="EMBL" id="LIBJ01000135">
    <property type="protein sequence ID" value="KRO47726.1"/>
    <property type="molecule type" value="Genomic_DNA"/>
</dbReference>